<comment type="caution">
    <text evidence="1">The sequence shown here is derived from an EMBL/GenBank/DDBJ whole genome shotgun (WGS) entry which is preliminary data.</text>
</comment>
<evidence type="ECO:0000313" key="1">
    <source>
        <dbReference type="EMBL" id="KAA6354364.1"/>
    </source>
</evidence>
<sequence>RTKVHYNDTCTECSLTTRDVRRDRKVSLSRTAADATGHRTVAYAKTSGQ</sequence>
<feature type="non-terminal residue" evidence="1">
    <location>
        <position position="1"/>
    </location>
</feature>
<evidence type="ECO:0000313" key="2">
    <source>
        <dbReference type="Proteomes" id="UP000324800"/>
    </source>
</evidence>
<reference evidence="1 2" key="1">
    <citation type="submission" date="2019-03" db="EMBL/GenBank/DDBJ databases">
        <title>Single cell metagenomics reveals metabolic interactions within the superorganism composed of flagellate Streblomastix strix and complex community of Bacteroidetes bacteria on its surface.</title>
        <authorList>
            <person name="Treitli S.C."/>
            <person name="Kolisko M."/>
            <person name="Husnik F."/>
            <person name="Keeling P."/>
            <person name="Hampl V."/>
        </authorList>
    </citation>
    <scope>NUCLEOTIDE SEQUENCE [LARGE SCALE GENOMIC DNA]</scope>
    <source>
        <strain evidence="1">ST1C</strain>
    </source>
</reference>
<proteinExistence type="predicted"/>
<dbReference type="EMBL" id="SNRW01036456">
    <property type="protein sequence ID" value="KAA6354364.1"/>
    <property type="molecule type" value="Genomic_DNA"/>
</dbReference>
<name>A0A5J4T7L1_9EUKA</name>
<dbReference type="Proteomes" id="UP000324800">
    <property type="component" value="Unassembled WGS sequence"/>
</dbReference>
<protein>
    <submittedName>
        <fullName evidence="1">Uncharacterized protein</fullName>
    </submittedName>
</protein>
<dbReference type="AlphaFoldDB" id="A0A5J4T7L1"/>
<gene>
    <name evidence="1" type="ORF">EZS28_050110</name>
</gene>
<organism evidence="1 2">
    <name type="scientific">Streblomastix strix</name>
    <dbReference type="NCBI Taxonomy" id="222440"/>
    <lineage>
        <taxon>Eukaryota</taxon>
        <taxon>Metamonada</taxon>
        <taxon>Preaxostyla</taxon>
        <taxon>Oxymonadida</taxon>
        <taxon>Streblomastigidae</taxon>
        <taxon>Streblomastix</taxon>
    </lineage>
</organism>
<accession>A0A5J4T7L1</accession>